<name>A0ABT0GWF4_9HYPH</name>
<dbReference type="Proteomes" id="UP001431221">
    <property type="component" value="Unassembled WGS sequence"/>
</dbReference>
<keyword evidence="2" id="KW-1185">Reference proteome</keyword>
<organism evidence="1 2">
    <name type="scientific">Roseibium sediminicola</name>
    <dbReference type="NCBI Taxonomy" id="2933272"/>
    <lineage>
        <taxon>Bacteria</taxon>
        <taxon>Pseudomonadati</taxon>
        <taxon>Pseudomonadota</taxon>
        <taxon>Alphaproteobacteria</taxon>
        <taxon>Hyphomicrobiales</taxon>
        <taxon>Stappiaceae</taxon>
        <taxon>Roseibium</taxon>
    </lineage>
</organism>
<protein>
    <submittedName>
        <fullName evidence="1">Uncharacterized protein</fullName>
    </submittedName>
</protein>
<evidence type="ECO:0000313" key="2">
    <source>
        <dbReference type="Proteomes" id="UP001431221"/>
    </source>
</evidence>
<sequence length="407" mass="43191">MSVEQAASEEFEGNVTADPSYFRIFFAATTPGGVLEYKDQTQENGGFAADFTQLTQTVFKPAPLNASVTQEGYVALLAADGASGNLVYIRESRNQDAPERFAPPQDLGKPDGVPDFLDTVLINGVTGRQNVFVTSSAAGNAIWWKFQNVNTVKMETITVVPPGTDTPVEITVPVEIPPSQPWADWQQLPGALCSITATQNADGRIILAGINADSVPYMNMQSSDRPLLPEGWLGWKDIAGGLTGFEQLVCGIDGNALVHIFARIGSKIYIMSQQEVSSEQFSSWALFASFNAPVQTMTVSVSSNNGLYLAAQVGSGADSPVYAKYQTGGADDNWSAPQVIAHVANDSALLLQPNADTSLSLFALETGTGDAAVLNQLTLAHWSATWTPLGGPLSAIALTQDVTPNPS</sequence>
<reference evidence="1" key="1">
    <citation type="submission" date="2022-04" db="EMBL/GenBank/DDBJ databases">
        <title>Roseibium sp. CAU 1639 isolated from mud.</title>
        <authorList>
            <person name="Kim W."/>
        </authorList>
    </citation>
    <scope>NUCLEOTIDE SEQUENCE</scope>
    <source>
        <strain evidence="1">CAU 1639</strain>
    </source>
</reference>
<proteinExistence type="predicted"/>
<dbReference type="EMBL" id="JALNMJ010000010">
    <property type="protein sequence ID" value="MCK7613616.1"/>
    <property type="molecule type" value="Genomic_DNA"/>
</dbReference>
<evidence type="ECO:0000313" key="1">
    <source>
        <dbReference type="EMBL" id="MCK7613616.1"/>
    </source>
</evidence>
<dbReference type="RefSeq" id="WP_248155659.1">
    <property type="nucleotide sequence ID" value="NZ_JALNMJ010000010.1"/>
</dbReference>
<gene>
    <name evidence="1" type="ORF">M0H32_15690</name>
</gene>
<accession>A0ABT0GWF4</accession>
<comment type="caution">
    <text evidence="1">The sequence shown here is derived from an EMBL/GenBank/DDBJ whole genome shotgun (WGS) entry which is preliminary data.</text>
</comment>
<dbReference type="SUPFAM" id="SSF89372">
    <property type="entry name" value="Fucose-specific lectin"/>
    <property type="match status" value="1"/>
</dbReference>